<evidence type="ECO:0000313" key="8">
    <source>
        <dbReference type="EMBL" id="TDY02774.1"/>
    </source>
</evidence>
<feature type="signal peptide" evidence="5">
    <location>
        <begin position="1"/>
        <end position="29"/>
    </location>
</feature>
<dbReference type="InterPro" id="IPR005644">
    <property type="entry name" value="NolW-like"/>
</dbReference>
<comment type="caution">
    <text evidence="8">The sequence shown here is derived from an EMBL/GenBank/DDBJ whole genome shotgun (WGS) entry which is preliminary data.</text>
</comment>
<evidence type="ECO:0000256" key="3">
    <source>
        <dbReference type="RuleBase" id="RU004004"/>
    </source>
</evidence>
<evidence type="ECO:0000256" key="1">
    <source>
        <dbReference type="ARBA" id="ARBA00022729"/>
    </source>
</evidence>
<feature type="region of interest" description="Disordered" evidence="4">
    <location>
        <begin position="261"/>
        <end position="284"/>
    </location>
</feature>
<name>A0A4R8IR21_9GAMM</name>
<keyword evidence="1 5" id="KW-0732">Signal</keyword>
<evidence type="ECO:0000256" key="4">
    <source>
        <dbReference type="SAM" id="MobiDB-lite"/>
    </source>
</evidence>
<dbReference type="Proteomes" id="UP000294914">
    <property type="component" value="Unassembled WGS sequence"/>
</dbReference>
<dbReference type="InterPro" id="IPR004846">
    <property type="entry name" value="T2SS/T3SS_dom"/>
</dbReference>
<evidence type="ECO:0000256" key="2">
    <source>
        <dbReference type="RuleBase" id="RU004003"/>
    </source>
</evidence>
<comment type="similarity">
    <text evidence="2">Belongs to the bacterial secretin family.</text>
</comment>
<keyword evidence="9" id="KW-1185">Reference proteome</keyword>
<evidence type="ECO:0000259" key="7">
    <source>
        <dbReference type="Pfam" id="PF03958"/>
    </source>
</evidence>
<dbReference type="AlphaFoldDB" id="A0A4R8IR21"/>
<dbReference type="InterPro" id="IPR038591">
    <property type="entry name" value="NolW-like_sf"/>
</dbReference>
<comment type="subcellular location">
    <subcellularLocation>
        <location evidence="3">Cell outer membrane</location>
    </subcellularLocation>
</comment>
<evidence type="ECO:0000313" key="9">
    <source>
        <dbReference type="Proteomes" id="UP000294914"/>
    </source>
</evidence>
<dbReference type="GO" id="GO:0009306">
    <property type="term" value="P:protein secretion"/>
    <property type="evidence" value="ECO:0007669"/>
    <property type="project" value="InterPro"/>
</dbReference>
<protein>
    <submittedName>
        <fullName evidence="8">Type II/III secretion system protein</fullName>
    </submittedName>
</protein>
<dbReference type="Pfam" id="PF03958">
    <property type="entry name" value="Secretin_N"/>
    <property type="match status" value="1"/>
</dbReference>
<dbReference type="GO" id="GO:0009279">
    <property type="term" value="C:cell outer membrane"/>
    <property type="evidence" value="ECO:0007669"/>
    <property type="project" value="UniProtKB-SubCell"/>
</dbReference>
<keyword evidence="3" id="KW-0813">Transport</keyword>
<dbReference type="RefSeq" id="WP_166668779.1">
    <property type="nucleotide sequence ID" value="NZ_SOQX01000002.1"/>
</dbReference>
<feature type="chain" id="PRO_5020198365" evidence="5">
    <location>
        <begin position="30"/>
        <end position="296"/>
    </location>
</feature>
<feature type="region of interest" description="Disordered" evidence="4">
    <location>
        <begin position="116"/>
        <end position="169"/>
    </location>
</feature>
<dbReference type="EMBL" id="SOQX01000002">
    <property type="protein sequence ID" value="TDY02774.1"/>
    <property type="molecule type" value="Genomic_DNA"/>
</dbReference>
<dbReference type="Pfam" id="PF00263">
    <property type="entry name" value="Secretin"/>
    <property type="match status" value="1"/>
</dbReference>
<evidence type="ECO:0000256" key="5">
    <source>
        <dbReference type="SAM" id="SignalP"/>
    </source>
</evidence>
<accession>A0A4R8IR21</accession>
<gene>
    <name evidence="8" type="ORF">EDC23_1155</name>
</gene>
<proteinExistence type="inferred from homology"/>
<organism evidence="8 9">
    <name type="scientific">Thiohalophilus thiocyanatoxydans</name>
    <dbReference type="NCBI Taxonomy" id="381308"/>
    <lineage>
        <taxon>Bacteria</taxon>
        <taxon>Pseudomonadati</taxon>
        <taxon>Pseudomonadota</taxon>
        <taxon>Gammaproteobacteria</taxon>
        <taxon>Thiohalomonadales</taxon>
        <taxon>Thiohalophilaceae</taxon>
        <taxon>Thiohalophilus</taxon>
    </lineage>
</organism>
<sequence length="296" mass="33137">MKPVLFLIKRFLFMPLLLAGLLCSPPLIAAAMELDVIDLRHRTAEEVVPMVKPFVAKGGTVSGTDYKLIVRTTPRNHEEIRQLLDKLDTAPRELTVYVSTDYQAIEAEQSITARGRLGNGSVEARAEAPDPDKKRGVIEGGRETGDGIRGGVDLSRSRTRSKAPSAQTIRVQEGQWATIHTGQARPIREQTTNPDGTVTRTTRYHTVRRGVQIRPRLNGEQVQLFIRPQRAAVNDTRNGRIDVSGLTTTVNTRLGEWVELGGTHESRQSRQRGTTYSRRSDSERRQRVFVKIELQP</sequence>
<feature type="compositionally biased region" description="Basic and acidic residues" evidence="4">
    <location>
        <begin position="124"/>
        <end position="146"/>
    </location>
</feature>
<feature type="domain" description="Type II/III secretion system secretin-like" evidence="6">
    <location>
        <begin position="157"/>
        <end position="271"/>
    </location>
</feature>
<evidence type="ECO:0000259" key="6">
    <source>
        <dbReference type="Pfam" id="PF00263"/>
    </source>
</evidence>
<reference evidence="8 9" key="1">
    <citation type="submission" date="2019-03" db="EMBL/GenBank/DDBJ databases">
        <title>Genomic Encyclopedia of Type Strains, Phase IV (KMG-IV): sequencing the most valuable type-strain genomes for metagenomic binning, comparative biology and taxonomic classification.</title>
        <authorList>
            <person name="Goeker M."/>
        </authorList>
    </citation>
    <scope>NUCLEOTIDE SEQUENCE [LARGE SCALE GENOMIC DNA]</scope>
    <source>
        <strain evidence="8 9">DSM 16326</strain>
    </source>
</reference>
<dbReference type="Gene3D" id="3.30.1370.120">
    <property type="match status" value="1"/>
</dbReference>
<feature type="domain" description="NolW-like" evidence="7">
    <location>
        <begin position="36"/>
        <end position="92"/>
    </location>
</feature>